<dbReference type="InterPro" id="IPR027417">
    <property type="entry name" value="P-loop_NTPase"/>
</dbReference>
<dbReference type="PANTHER" id="PTHR30258">
    <property type="entry name" value="TYPE II SECRETION SYSTEM PROTEIN GSPE-RELATED"/>
    <property type="match status" value="1"/>
</dbReference>
<feature type="domain" description="Bacterial type II secretion system protein E" evidence="4">
    <location>
        <begin position="205"/>
        <end position="219"/>
    </location>
</feature>
<dbReference type="InterPro" id="IPR001482">
    <property type="entry name" value="T2SS/T4SS_dom"/>
</dbReference>
<reference evidence="5 6" key="1">
    <citation type="journal article" date="2015" name="Genome Announc.">
        <title>Expanding the biotechnology potential of lactobacilli through comparative genomics of 213 strains and associated genera.</title>
        <authorList>
            <person name="Sun Z."/>
            <person name="Harris H.M."/>
            <person name="McCann A."/>
            <person name="Guo C."/>
            <person name="Argimon S."/>
            <person name="Zhang W."/>
            <person name="Yang X."/>
            <person name="Jeffery I.B."/>
            <person name="Cooney J.C."/>
            <person name="Kagawa T.F."/>
            <person name="Liu W."/>
            <person name="Song Y."/>
            <person name="Salvetti E."/>
            <person name="Wrobel A."/>
            <person name="Rasinkangas P."/>
            <person name="Parkhill J."/>
            <person name="Rea M.C."/>
            <person name="O'Sullivan O."/>
            <person name="Ritari J."/>
            <person name="Douillard F.P."/>
            <person name="Paul Ross R."/>
            <person name="Yang R."/>
            <person name="Briner A.E."/>
            <person name="Felis G.E."/>
            <person name="de Vos W.M."/>
            <person name="Barrangou R."/>
            <person name="Klaenhammer T.R."/>
            <person name="Caufield P.W."/>
            <person name="Cui Y."/>
            <person name="Zhang H."/>
            <person name="O'Toole P.W."/>
        </authorList>
    </citation>
    <scope>NUCLEOTIDE SEQUENCE [LARGE SCALE GENOMIC DNA]</scope>
    <source>
        <strain evidence="5 6">DSM 22697</strain>
    </source>
</reference>
<evidence type="ECO:0000256" key="2">
    <source>
        <dbReference type="ARBA" id="ARBA00022741"/>
    </source>
</evidence>
<dbReference type="PROSITE" id="PS00662">
    <property type="entry name" value="T2SP_E"/>
    <property type="match status" value="1"/>
</dbReference>
<dbReference type="EMBL" id="AYZJ01000013">
    <property type="protein sequence ID" value="KRN25355.1"/>
    <property type="molecule type" value="Genomic_DNA"/>
</dbReference>
<dbReference type="SUPFAM" id="SSF52540">
    <property type="entry name" value="P-loop containing nucleoside triphosphate hydrolases"/>
    <property type="match status" value="1"/>
</dbReference>
<dbReference type="Gene3D" id="3.30.450.90">
    <property type="match status" value="1"/>
</dbReference>
<dbReference type="Proteomes" id="UP000050865">
    <property type="component" value="Unassembled WGS sequence"/>
</dbReference>
<dbReference type="Pfam" id="PF00437">
    <property type="entry name" value="T2SSE"/>
    <property type="match status" value="1"/>
</dbReference>
<keyword evidence="3" id="KW-0067">ATP-binding</keyword>
<evidence type="ECO:0000313" key="6">
    <source>
        <dbReference type="Proteomes" id="UP000050865"/>
    </source>
</evidence>
<dbReference type="SMART" id="SM00382">
    <property type="entry name" value="AAA"/>
    <property type="match status" value="1"/>
</dbReference>
<dbReference type="STRING" id="1423730.FC75_GL000625"/>
<dbReference type="CDD" id="cd01129">
    <property type="entry name" value="PulE-GspE-like"/>
    <property type="match status" value="1"/>
</dbReference>
<organism evidence="5 6">
    <name type="scientific">Lacticaseibacillus camelliae DSM 22697 = JCM 13995</name>
    <dbReference type="NCBI Taxonomy" id="1423730"/>
    <lineage>
        <taxon>Bacteria</taxon>
        <taxon>Bacillati</taxon>
        <taxon>Bacillota</taxon>
        <taxon>Bacilli</taxon>
        <taxon>Lactobacillales</taxon>
        <taxon>Lactobacillaceae</taxon>
        <taxon>Lacticaseibacillus</taxon>
    </lineage>
</organism>
<comment type="similarity">
    <text evidence="1">Belongs to the GSP E family.</text>
</comment>
<dbReference type="PANTHER" id="PTHR30258:SF2">
    <property type="entry name" value="COMG OPERON PROTEIN 1"/>
    <property type="match status" value="1"/>
</dbReference>
<proteinExistence type="inferred from homology"/>
<dbReference type="InterPro" id="IPR003593">
    <property type="entry name" value="AAA+_ATPase"/>
</dbReference>
<comment type="caution">
    <text evidence="5">The sequence shown here is derived from an EMBL/GenBank/DDBJ whole genome shotgun (WGS) entry which is preliminary data.</text>
</comment>
<dbReference type="GO" id="GO:0005886">
    <property type="term" value="C:plasma membrane"/>
    <property type="evidence" value="ECO:0007669"/>
    <property type="project" value="TreeGrafter"/>
</dbReference>
<accession>A0A0R2FDH4</accession>
<dbReference type="AlphaFoldDB" id="A0A0R2FDH4"/>
<evidence type="ECO:0000259" key="4">
    <source>
        <dbReference type="PROSITE" id="PS00662"/>
    </source>
</evidence>
<sequence>MWLAKSFDEVRKMESGLLEVFAKARAVFASDVYFLSKPEGILVVVRTAAGWAQTEIKSAAEGTSWIRALKYDAGMNVAETRRPQLGALPLNELGVTLRLSTVGDYTNQEALVARLIYGVPGLDQWTEPIVNDLVTRLADHRMLALCGPTGSGKTTLLYQVAMALGTAQMVMTIEDPVEIAAPEFLQLQVNPEAGMSYASLLKAALRKRPDVLVIGEIRDFETAQAACEAAISGHMVLTTVHAQTAAQVPLRLIALGVAKPLVNAALRLSADVRLVSTPVVHPVVSVVVHKEDSHA</sequence>
<dbReference type="Gene3D" id="3.40.50.300">
    <property type="entry name" value="P-loop containing nucleotide triphosphate hydrolases"/>
    <property type="match status" value="1"/>
</dbReference>
<evidence type="ECO:0000256" key="1">
    <source>
        <dbReference type="ARBA" id="ARBA00006611"/>
    </source>
</evidence>
<dbReference type="GO" id="GO:0016887">
    <property type="term" value="F:ATP hydrolysis activity"/>
    <property type="evidence" value="ECO:0007669"/>
    <property type="project" value="TreeGrafter"/>
</dbReference>
<gene>
    <name evidence="5" type="ORF">FC75_GL000625</name>
</gene>
<keyword evidence="6" id="KW-1185">Reference proteome</keyword>
<name>A0A0R2FDH4_9LACO</name>
<dbReference type="PATRIC" id="fig|1423730.4.peg.651"/>
<keyword evidence="2" id="KW-0547">Nucleotide-binding</keyword>
<evidence type="ECO:0000313" key="5">
    <source>
        <dbReference type="EMBL" id="KRN25355.1"/>
    </source>
</evidence>
<dbReference type="GO" id="GO:0005524">
    <property type="term" value="F:ATP binding"/>
    <property type="evidence" value="ECO:0007669"/>
    <property type="project" value="UniProtKB-KW"/>
</dbReference>
<protein>
    <submittedName>
        <fullName evidence="5">Type ii iv secretion system protein</fullName>
    </submittedName>
</protein>
<evidence type="ECO:0000256" key="3">
    <source>
        <dbReference type="ARBA" id="ARBA00022840"/>
    </source>
</evidence>